<feature type="transmembrane region" description="Helical" evidence="1">
    <location>
        <begin position="77"/>
        <end position="94"/>
    </location>
</feature>
<comment type="caution">
    <text evidence="2">The sequence shown here is derived from an EMBL/GenBank/DDBJ whole genome shotgun (WGS) entry which is preliminary data.</text>
</comment>
<dbReference type="EMBL" id="VCLA01000184">
    <property type="protein sequence ID" value="MQT04111.1"/>
    <property type="molecule type" value="Genomic_DNA"/>
</dbReference>
<sequence>MRCPPSPSRLSQSSTCATPARVAALALPAHLPAFALALPAGVLADRRPKKLLLIAGCRPFAALIAWAAATAMSVETVLVMGTVVLAVPTVLLWFSPLRPLDAMPAPRQPVIPSEGVHP</sequence>
<accession>A0A646KQF1</accession>
<evidence type="ECO:0000313" key="2">
    <source>
        <dbReference type="EMBL" id="MQT04111.1"/>
    </source>
</evidence>
<feature type="transmembrane region" description="Helical" evidence="1">
    <location>
        <begin position="20"/>
        <end position="44"/>
    </location>
</feature>
<dbReference type="RefSeq" id="WP_153525549.1">
    <property type="nucleotide sequence ID" value="NZ_JBEPDZ010000015.1"/>
</dbReference>
<evidence type="ECO:0000256" key="1">
    <source>
        <dbReference type="SAM" id="Phobius"/>
    </source>
</evidence>
<evidence type="ECO:0000313" key="3">
    <source>
        <dbReference type="Proteomes" id="UP000419138"/>
    </source>
</evidence>
<protein>
    <submittedName>
        <fullName evidence="2">Uncharacterized protein</fullName>
    </submittedName>
</protein>
<feature type="transmembrane region" description="Helical" evidence="1">
    <location>
        <begin position="51"/>
        <end position="71"/>
    </location>
</feature>
<keyword evidence="1" id="KW-0472">Membrane</keyword>
<proteinExistence type="predicted"/>
<organism evidence="2 3">
    <name type="scientific">Streptomyces jumonjinensis</name>
    <dbReference type="NCBI Taxonomy" id="1945"/>
    <lineage>
        <taxon>Bacteria</taxon>
        <taxon>Bacillati</taxon>
        <taxon>Actinomycetota</taxon>
        <taxon>Actinomycetes</taxon>
        <taxon>Kitasatosporales</taxon>
        <taxon>Streptomycetaceae</taxon>
        <taxon>Streptomyces</taxon>
    </lineage>
</organism>
<name>A0A646KQF1_STRJU</name>
<keyword evidence="3" id="KW-1185">Reference proteome</keyword>
<dbReference type="AlphaFoldDB" id="A0A646KQF1"/>
<keyword evidence="1" id="KW-1133">Transmembrane helix</keyword>
<gene>
    <name evidence="2" type="ORF">FF041_29260</name>
</gene>
<reference evidence="2 3" key="1">
    <citation type="submission" date="2019-05" db="EMBL/GenBank/DDBJ databases">
        <title>Comparative genomics and metabolomics analyses of clavulanic acid producing Streptomyces species provides insight into specialized metabolism and evolution of beta-lactam biosynthetic gene clusters.</title>
        <authorList>
            <person name="Moore M.A."/>
            <person name="Cruz-Morales P."/>
            <person name="Barona Gomez F."/>
            <person name="Kapil T."/>
        </authorList>
    </citation>
    <scope>NUCLEOTIDE SEQUENCE [LARGE SCALE GENOMIC DNA]</scope>
    <source>
        <strain evidence="2 3">NRRL 5741</strain>
    </source>
</reference>
<keyword evidence="1" id="KW-0812">Transmembrane</keyword>
<dbReference type="Proteomes" id="UP000419138">
    <property type="component" value="Unassembled WGS sequence"/>
</dbReference>